<evidence type="ECO:0000313" key="3">
    <source>
        <dbReference type="Proteomes" id="UP000291116"/>
    </source>
</evidence>
<evidence type="ECO:0000313" key="2">
    <source>
        <dbReference type="EMBL" id="VEU42558.1"/>
    </source>
</evidence>
<proteinExistence type="predicted"/>
<sequence length="84" mass="9064">MSALSLSTPSPEAGGDSPSFALTPCTNSESAPKAFSRGRTTSTPDLKPRYMLVTERAVTPTYEMTPAVPYCFRNFLAENDICVI</sequence>
<organism evidence="2 3">
    <name type="scientific">Pseudo-nitzschia multistriata</name>
    <dbReference type="NCBI Taxonomy" id="183589"/>
    <lineage>
        <taxon>Eukaryota</taxon>
        <taxon>Sar</taxon>
        <taxon>Stramenopiles</taxon>
        <taxon>Ochrophyta</taxon>
        <taxon>Bacillariophyta</taxon>
        <taxon>Bacillariophyceae</taxon>
        <taxon>Bacillariophycidae</taxon>
        <taxon>Bacillariales</taxon>
        <taxon>Bacillariaceae</taxon>
        <taxon>Pseudo-nitzschia</taxon>
    </lineage>
</organism>
<dbReference type="EMBL" id="CAACVS010000450">
    <property type="protein sequence ID" value="VEU42558.1"/>
    <property type="molecule type" value="Genomic_DNA"/>
</dbReference>
<accession>A0A448ZKK1</accession>
<keyword evidence="3" id="KW-1185">Reference proteome</keyword>
<name>A0A448ZKK1_9STRA</name>
<evidence type="ECO:0000256" key="1">
    <source>
        <dbReference type="SAM" id="MobiDB-lite"/>
    </source>
</evidence>
<protein>
    <submittedName>
        <fullName evidence="2">Uncharacterized protein</fullName>
    </submittedName>
</protein>
<gene>
    <name evidence="2" type="ORF">PSNMU_V1.4_AUG-EV-PASAV3_0094810</name>
</gene>
<feature type="compositionally biased region" description="Polar residues" evidence="1">
    <location>
        <begin position="1"/>
        <end position="10"/>
    </location>
</feature>
<feature type="region of interest" description="Disordered" evidence="1">
    <location>
        <begin position="1"/>
        <end position="46"/>
    </location>
</feature>
<reference evidence="2 3" key="1">
    <citation type="submission" date="2019-01" db="EMBL/GenBank/DDBJ databases">
        <authorList>
            <person name="Ferrante I. M."/>
        </authorList>
    </citation>
    <scope>NUCLEOTIDE SEQUENCE [LARGE SCALE GENOMIC DNA]</scope>
    <source>
        <strain evidence="2 3">B856</strain>
    </source>
</reference>
<dbReference type="Proteomes" id="UP000291116">
    <property type="component" value="Unassembled WGS sequence"/>
</dbReference>
<dbReference type="AlphaFoldDB" id="A0A448ZKK1"/>